<organism evidence="1 2">
    <name type="scientific">Thermospira aquatica</name>
    <dbReference type="NCBI Taxonomy" id="2828656"/>
    <lineage>
        <taxon>Bacteria</taxon>
        <taxon>Pseudomonadati</taxon>
        <taxon>Spirochaetota</taxon>
        <taxon>Spirochaetia</taxon>
        <taxon>Brevinematales</taxon>
        <taxon>Thermospiraceae</taxon>
        <taxon>Thermospira</taxon>
    </lineage>
</organism>
<dbReference type="Proteomes" id="UP001056539">
    <property type="component" value="Chromosome"/>
</dbReference>
<reference evidence="1" key="2">
    <citation type="submission" date="2022-06" db="EMBL/GenBank/DDBJ databases">
        <title>Thermospira aquatica gen. nov., sp. nov.</title>
        <authorList>
            <person name="Ben Ali Gam Z."/>
            <person name="Labat M."/>
        </authorList>
    </citation>
    <scope>NUCLEOTIDE SEQUENCE</scope>
    <source>
        <strain evidence="1">F1F22</strain>
    </source>
</reference>
<dbReference type="EMBL" id="CP073355">
    <property type="protein sequence ID" value="URA10257.1"/>
    <property type="molecule type" value="Genomic_DNA"/>
</dbReference>
<sequence length="108" mass="12666">MDSIQVSSLWRNSATSPHGSGRGIDIIRVYRGNEVAYFNNENGQTQTAFIREVYNQFVGDNRVSQALGPWEFYGYSSRPERHPNLWRQQNLKSGDYYNHRHHLHITIR</sequence>
<evidence type="ECO:0000313" key="2">
    <source>
        <dbReference type="Proteomes" id="UP001056539"/>
    </source>
</evidence>
<dbReference type="RefSeq" id="WP_271435390.1">
    <property type="nucleotide sequence ID" value="NZ_CP073355.1"/>
</dbReference>
<reference evidence="1" key="1">
    <citation type="submission" date="2021-04" db="EMBL/GenBank/DDBJ databases">
        <authorList>
            <person name="Postec A."/>
        </authorList>
    </citation>
    <scope>NUCLEOTIDE SEQUENCE</scope>
    <source>
        <strain evidence="1">F1F22</strain>
    </source>
</reference>
<gene>
    <name evidence="1" type="ORF">KDW03_00160</name>
</gene>
<evidence type="ECO:0000313" key="1">
    <source>
        <dbReference type="EMBL" id="URA10257.1"/>
    </source>
</evidence>
<name>A0AAX3BDC7_9SPIR</name>
<accession>A0AAX3BDC7</accession>
<dbReference type="KEGG" id="taqu:KDW03_00160"/>
<keyword evidence="2" id="KW-1185">Reference proteome</keyword>
<proteinExistence type="predicted"/>
<dbReference type="AlphaFoldDB" id="A0AAX3BDC7"/>
<protein>
    <submittedName>
        <fullName evidence="1">Uncharacterized protein</fullName>
    </submittedName>
</protein>